<name>A0A426Y7J4_ENSVE</name>
<proteinExistence type="predicted"/>
<dbReference type="SUPFAM" id="SSF53756">
    <property type="entry name" value="UDP-Glycosyltransferase/glycogen phosphorylase"/>
    <property type="match status" value="1"/>
</dbReference>
<protein>
    <submittedName>
        <fullName evidence="2">Uncharacterized protein</fullName>
    </submittedName>
</protein>
<feature type="region of interest" description="Disordered" evidence="1">
    <location>
        <begin position="60"/>
        <end position="79"/>
    </location>
</feature>
<evidence type="ECO:0000313" key="3">
    <source>
        <dbReference type="Proteomes" id="UP000287651"/>
    </source>
</evidence>
<evidence type="ECO:0000313" key="2">
    <source>
        <dbReference type="EMBL" id="RRT47701.1"/>
    </source>
</evidence>
<comment type="caution">
    <text evidence="2">The sequence shown here is derived from an EMBL/GenBank/DDBJ whole genome shotgun (WGS) entry which is preliminary data.</text>
</comment>
<sequence>MEGDSSSKSNLPHLLMVSLAAQGYLNPLLRLAKCIAAKGLLVTLCSTDDIGHRISSSTANAALRPSAAATSTSSCPSSE</sequence>
<accession>A0A426Y7J4</accession>
<dbReference type="Proteomes" id="UP000287651">
    <property type="component" value="Unassembled WGS sequence"/>
</dbReference>
<dbReference type="EMBL" id="AMZH03014403">
    <property type="protein sequence ID" value="RRT47701.1"/>
    <property type="molecule type" value="Genomic_DNA"/>
</dbReference>
<dbReference type="Gene3D" id="3.40.50.2000">
    <property type="entry name" value="Glycogen Phosphorylase B"/>
    <property type="match status" value="1"/>
</dbReference>
<organism evidence="2 3">
    <name type="scientific">Ensete ventricosum</name>
    <name type="common">Abyssinian banana</name>
    <name type="synonym">Musa ensete</name>
    <dbReference type="NCBI Taxonomy" id="4639"/>
    <lineage>
        <taxon>Eukaryota</taxon>
        <taxon>Viridiplantae</taxon>
        <taxon>Streptophyta</taxon>
        <taxon>Embryophyta</taxon>
        <taxon>Tracheophyta</taxon>
        <taxon>Spermatophyta</taxon>
        <taxon>Magnoliopsida</taxon>
        <taxon>Liliopsida</taxon>
        <taxon>Zingiberales</taxon>
        <taxon>Musaceae</taxon>
        <taxon>Ensete</taxon>
    </lineage>
</organism>
<reference evidence="2 3" key="1">
    <citation type="journal article" date="2014" name="Agronomy (Basel)">
        <title>A Draft Genome Sequence for Ensete ventricosum, the Drought-Tolerant Tree Against Hunger.</title>
        <authorList>
            <person name="Harrison J."/>
            <person name="Moore K.A."/>
            <person name="Paszkiewicz K."/>
            <person name="Jones T."/>
            <person name="Grant M."/>
            <person name="Ambacheew D."/>
            <person name="Muzemil S."/>
            <person name="Studholme D.J."/>
        </authorList>
    </citation>
    <scope>NUCLEOTIDE SEQUENCE [LARGE SCALE GENOMIC DNA]</scope>
</reference>
<evidence type="ECO:0000256" key="1">
    <source>
        <dbReference type="SAM" id="MobiDB-lite"/>
    </source>
</evidence>
<dbReference type="AlphaFoldDB" id="A0A426Y7J4"/>
<gene>
    <name evidence="2" type="ORF">B296_00051485</name>
</gene>